<reference evidence="3 4" key="1">
    <citation type="submission" date="2016-08" db="EMBL/GenBank/DDBJ databases">
        <authorList>
            <consortium name="Lentinula edodes genome sequencing consortium"/>
            <person name="Sakamoto Y."/>
            <person name="Nakade K."/>
            <person name="Sato S."/>
            <person name="Yoshida Y."/>
            <person name="Miyazaki K."/>
            <person name="Natsume S."/>
            <person name="Konno N."/>
        </authorList>
    </citation>
    <scope>NUCLEOTIDE SEQUENCE [LARGE SCALE GENOMIC DNA]</scope>
    <source>
        <strain evidence="3 4">NBRC 111202</strain>
    </source>
</reference>
<dbReference type="Proteomes" id="UP000188533">
    <property type="component" value="Unassembled WGS sequence"/>
</dbReference>
<dbReference type="EMBL" id="BDGU01000006">
    <property type="protein sequence ID" value="GAV98893.1"/>
    <property type="molecule type" value="Genomic_DNA"/>
</dbReference>
<evidence type="ECO:0000313" key="4">
    <source>
        <dbReference type="Proteomes" id="UP000188533"/>
    </source>
</evidence>
<organism evidence="3 4">
    <name type="scientific">Lentinula edodes</name>
    <name type="common">Shiitake mushroom</name>
    <name type="synonym">Lentinus edodes</name>
    <dbReference type="NCBI Taxonomy" id="5353"/>
    <lineage>
        <taxon>Eukaryota</taxon>
        <taxon>Fungi</taxon>
        <taxon>Dikarya</taxon>
        <taxon>Basidiomycota</taxon>
        <taxon>Agaricomycotina</taxon>
        <taxon>Agaricomycetes</taxon>
        <taxon>Agaricomycetidae</taxon>
        <taxon>Agaricales</taxon>
        <taxon>Marasmiineae</taxon>
        <taxon>Omphalotaceae</taxon>
        <taxon>Lentinula</taxon>
    </lineage>
</organism>
<feature type="region of interest" description="Disordered" evidence="1">
    <location>
        <begin position="24"/>
        <end position="52"/>
    </location>
</feature>
<evidence type="ECO:0000256" key="1">
    <source>
        <dbReference type="SAM" id="MobiDB-lite"/>
    </source>
</evidence>
<keyword evidence="2" id="KW-0472">Membrane</keyword>
<proteinExistence type="predicted"/>
<gene>
    <name evidence="3" type="ORF">LENED_000307</name>
</gene>
<protein>
    <submittedName>
        <fullName evidence="3">HLH transcription factor</fullName>
    </submittedName>
</protein>
<name>A0A1Q3DVJ4_LENED</name>
<keyword evidence="2" id="KW-0812">Transmembrane</keyword>
<feature type="transmembrane region" description="Helical" evidence="2">
    <location>
        <begin position="97"/>
        <end position="115"/>
    </location>
</feature>
<keyword evidence="2" id="KW-1133">Transmembrane helix</keyword>
<evidence type="ECO:0000313" key="3">
    <source>
        <dbReference type="EMBL" id="GAV98893.1"/>
    </source>
</evidence>
<reference evidence="3 4" key="2">
    <citation type="submission" date="2017-02" db="EMBL/GenBank/DDBJ databases">
        <title>A genome survey and senescence transcriptome analysis in Lentinula edodes.</title>
        <authorList>
            <person name="Sakamoto Y."/>
            <person name="Nakade K."/>
            <person name="Sato S."/>
            <person name="Yoshida Y."/>
            <person name="Miyazaki K."/>
            <person name="Natsume S."/>
            <person name="Konno N."/>
        </authorList>
    </citation>
    <scope>NUCLEOTIDE SEQUENCE [LARGE SCALE GENOMIC DNA]</scope>
    <source>
        <strain evidence="3 4">NBRC 111202</strain>
    </source>
</reference>
<dbReference type="STRING" id="5353.A0A1Q3DVJ4"/>
<sequence>MSEQKRRNAIRDGYAQLITLLAPSGNAPALGMPTRGRPKGSGSRAKAGKKPELKQRLISLEHNRSCSTCNPSYSIDTHYTIDIETCVYATFLHVDSLMSPFYCVLSCTLILCFILK</sequence>
<dbReference type="AlphaFoldDB" id="A0A1Q3DVJ4"/>
<comment type="caution">
    <text evidence="3">The sequence shown here is derived from an EMBL/GenBank/DDBJ whole genome shotgun (WGS) entry which is preliminary data.</text>
</comment>
<evidence type="ECO:0000256" key="2">
    <source>
        <dbReference type="SAM" id="Phobius"/>
    </source>
</evidence>
<accession>A0A1Q3DVJ4</accession>
<keyword evidence="4" id="KW-1185">Reference proteome</keyword>